<reference evidence="1" key="1">
    <citation type="journal article" date="2014" name="PLoS Genet.">
        <title>Signature Gene Expression Reveals Novel Clues to the Molecular Mechanisms of Dimorphic Transition in Penicillium marneffei.</title>
        <authorList>
            <person name="Yang E."/>
            <person name="Wang G."/>
            <person name="Cai J."/>
            <person name="Woo P.C."/>
            <person name="Lau S.K."/>
            <person name="Yuen K.-Y."/>
            <person name="Chow W.-N."/>
            <person name="Lin X."/>
        </authorList>
    </citation>
    <scope>NUCLEOTIDE SEQUENCE [LARGE SCALE GENOMIC DNA]</scope>
    <source>
        <strain evidence="1">PM1</strain>
    </source>
</reference>
<accession>A0A093VN42</accession>
<dbReference type="HOGENOM" id="CLU_824144_0_0_1"/>
<name>A0A093VN42_TALMA</name>
<sequence length="393" mass="46101">MSQAAGVAFDPTSNQIVEDLTDAEYGFLLNQAIGLETIPNDIRVWDRYLFSKCTTAIQAWCLVQIYVILRMLKVDFIIVGQWCKQGNFVEKALYKSRESPVLVEKFARLNLNPIELIEQNRNAFSRPRGFIDTSALNKPQIQKKWLEQAMQCARSRLAGNELDGLDMQKAYFALGMIVFQMRPSPEYLWVNKTIDIWYDMGFAVVFDPDGPTYLQGMYESIFRKDFGIPFQSFAKFYEHWTRGTFAQSFEDCVQTRETSQRKFKLWVELWPFEDLKGFHKARAEKREESVWRLRQLLDSNIENKKEDFLGPGKELLKAWKDYGICPGDWAYQRAKKNKFTIDKYTQKRKQLYQNLLNAKKDPKELHWAMEANSIRDYVKETLSLPAEDVIFLP</sequence>
<protein>
    <submittedName>
        <fullName evidence="1">Uncharacterized protein</fullName>
    </submittedName>
</protein>
<dbReference type="AlphaFoldDB" id="A0A093VN42"/>
<gene>
    <name evidence="1" type="ORF">GQ26_0014120</name>
</gene>
<evidence type="ECO:0000313" key="1">
    <source>
        <dbReference type="EMBL" id="KFX53655.1"/>
    </source>
</evidence>
<proteinExistence type="predicted"/>
<organism evidence="1">
    <name type="scientific">Talaromyces marneffei PM1</name>
    <dbReference type="NCBI Taxonomy" id="1077442"/>
    <lineage>
        <taxon>Eukaryota</taxon>
        <taxon>Fungi</taxon>
        <taxon>Dikarya</taxon>
        <taxon>Ascomycota</taxon>
        <taxon>Pezizomycotina</taxon>
        <taxon>Eurotiomycetes</taxon>
        <taxon>Eurotiomycetidae</taxon>
        <taxon>Eurotiales</taxon>
        <taxon>Trichocomaceae</taxon>
        <taxon>Talaromyces</taxon>
        <taxon>Talaromyces sect. Talaromyces</taxon>
    </lineage>
</organism>
<dbReference type="EMBL" id="JPOX01000001">
    <property type="protein sequence ID" value="KFX53655.1"/>
    <property type="molecule type" value="Genomic_DNA"/>
</dbReference>
<comment type="caution">
    <text evidence="1">The sequence shown here is derived from an EMBL/GenBank/DDBJ whole genome shotgun (WGS) entry which is preliminary data.</text>
</comment>